<dbReference type="GO" id="GO:0005634">
    <property type="term" value="C:nucleus"/>
    <property type="evidence" value="ECO:0007669"/>
    <property type="project" value="TreeGrafter"/>
</dbReference>
<evidence type="ECO:0000313" key="18">
    <source>
        <dbReference type="Proteomes" id="UP001159428"/>
    </source>
</evidence>
<evidence type="ECO:0000256" key="9">
    <source>
        <dbReference type="ARBA" id="ARBA00022840"/>
    </source>
</evidence>
<evidence type="ECO:0000256" key="3">
    <source>
        <dbReference type="ARBA" id="ARBA00011388"/>
    </source>
</evidence>
<keyword evidence="7" id="KW-0547">Nucleotide-binding</keyword>
<organism evidence="17 18">
    <name type="scientific">Pocillopora meandrina</name>
    <dbReference type="NCBI Taxonomy" id="46732"/>
    <lineage>
        <taxon>Eukaryota</taxon>
        <taxon>Metazoa</taxon>
        <taxon>Cnidaria</taxon>
        <taxon>Anthozoa</taxon>
        <taxon>Hexacorallia</taxon>
        <taxon>Scleractinia</taxon>
        <taxon>Astrocoeniina</taxon>
        <taxon>Pocilloporidae</taxon>
        <taxon>Pocillopora</taxon>
    </lineage>
</organism>
<sequence length="793" mass="89171">MDPEATQGSTSGYAKSISLPEVFRNLKNAKIFAVDIGGSLAKVAYMSEVRYIRKRHYSFTNKSDDEDQERGSDRSPSSMHIYEIKDDQESNLRLHFIKFETKYIEMCVNFIQENILSAVSKDRALKATGGGAYKYMDLLTSKLGLRVDKEDEMECLIRGGNFLLKNISYEVFEFHRDQNPPYVFQVLDHSEIFPYLLVNIGSGVSIIKVESENKYERVGGTSMGGGTFWGLGSLLTSAKGFDELLELATKGHHQSVDMLVRDIYGGAYDALKLPGDLTASSFGKTVRSPRDDQDTTKFAEADIAKSLLHLICNDIGQIASLYAKLNGLKRLYFGGYFIRGNPVTMHSISYGINYWSKGSQKAMFLRHEGYLGAIGAFLKGVEEDADVNLSNLNVLTWRENYAGSSGLPSVKLPSDLLNSRISDGAMYDVLEMDQFSHTLVPFPLLSSPSDYFPDTQDLTVDTDAREYWLSCFEDGLEKVVARAVASQPDSPDARERAEKFRNKFRLRLNVLKEQPAAYGTLNVRSLLDVREQYLNEFSFPDPYAEVKQEENEAALLLLSKRLKELDALPWEQRQIALIEGIIAGNVFDWGAKEVSKLMEKGELDFHSAMKKLQARPWLKDDLDTWIERSKGSPHELAVIFVDNSGVDIILGMFPFVRELLSRGTKVVMAANSYPALNDVMHSELVILTEKIADLCPEIRTAHREERLVLMESGIGSPCLDCRRVNTELALKCRDADLLILEGMGRAIHTNYDAKFTCDSIKLAVIKNRWLAQRLGGDMYSVVFRYEQGQTSSI</sequence>
<evidence type="ECO:0000256" key="11">
    <source>
        <dbReference type="ARBA" id="ARBA00023074"/>
    </source>
</evidence>
<dbReference type="PANTHER" id="PTHR12280:SF20">
    <property type="entry name" value="4'-PHOSPHOPANTETHEINE PHOSPHATASE"/>
    <property type="match status" value="1"/>
</dbReference>
<keyword evidence="8" id="KW-0378">Hydrolase</keyword>
<comment type="caution">
    <text evidence="17">The sequence shown here is derived from an EMBL/GenBank/DDBJ whole genome shotgun (WGS) entry which is preliminary data.</text>
</comment>
<evidence type="ECO:0000313" key="17">
    <source>
        <dbReference type="EMBL" id="CAH3146061.1"/>
    </source>
</evidence>
<keyword evidence="6" id="KW-0479">Metal-binding</keyword>
<evidence type="ECO:0000256" key="7">
    <source>
        <dbReference type="ARBA" id="ARBA00022741"/>
    </source>
</evidence>
<dbReference type="Gene3D" id="3.30.420.510">
    <property type="match status" value="1"/>
</dbReference>
<dbReference type="InterPro" id="IPR004567">
    <property type="entry name" value="Type_II_PanK"/>
</dbReference>
<dbReference type="FunFam" id="3.40.50.10880:FF:000001">
    <property type="entry name" value="Pantothenate kinase 4"/>
    <property type="match status" value="1"/>
</dbReference>
<dbReference type="SUPFAM" id="SSF111321">
    <property type="entry name" value="AF1104-like"/>
    <property type="match status" value="1"/>
</dbReference>
<accession>A0AAU9XEF2</accession>
<evidence type="ECO:0000256" key="13">
    <source>
        <dbReference type="ARBA" id="ARBA00029347"/>
    </source>
</evidence>
<feature type="domain" description="Damage-control phosphatase ARMT1-like metal-binding" evidence="16">
    <location>
        <begin position="478"/>
        <end position="779"/>
    </location>
</feature>
<proteinExistence type="predicted"/>
<keyword evidence="18" id="KW-1185">Reference proteome</keyword>
<dbReference type="Gene3D" id="3.40.50.10880">
    <property type="entry name" value="Uncharacterised protein PF01937, DUF89, domain 3"/>
    <property type="match status" value="1"/>
</dbReference>
<dbReference type="SUPFAM" id="SSF53067">
    <property type="entry name" value="Actin-like ATPase domain"/>
    <property type="match status" value="2"/>
</dbReference>
<protein>
    <recommendedName>
        <fullName evidence="4">4'-phosphopantetheine phosphatase</fullName>
    </recommendedName>
    <alternativeName>
        <fullName evidence="14">Inactive pantothenic acid kinase 4</fullName>
    </alternativeName>
</protein>
<dbReference type="Gene3D" id="3.30.420.40">
    <property type="match status" value="1"/>
</dbReference>
<keyword evidence="11" id="KW-0944">Nitration</keyword>
<dbReference type="InterPro" id="IPR036075">
    <property type="entry name" value="ARMT-1-like_metal-bd_sf"/>
</dbReference>
<evidence type="ECO:0000256" key="10">
    <source>
        <dbReference type="ARBA" id="ARBA00022993"/>
    </source>
</evidence>
<comment type="function">
    <text evidence="15">Phosphatase which shows a preference for 4'-phosphopantetheine and its oxidatively damaged forms (sulfonate or S-sulfonate), providing strong indirect evidence that the phosphatase activity pre-empts damage in the coenzyme A (CoA) pathway. Hydrolyzing excess 4'-phosphopantetheine could constitute a directed overflow mechanism to prevent its oxidation to the S-sulfonate, sulfonate, or other forms. Hydrolyzing 4'-phosphopantetheine sulfonate or S-sulfonate would forestall their conversion to inactive forms of CoA and acyl carrier protein. May play a role in the physiological regulation of CoA intracellular levels.</text>
</comment>
<comment type="cofactor">
    <cofactor evidence="1">
        <name>Mn(2+)</name>
        <dbReference type="ChEBI" id="CHEBI:29035"/>
    </cofactor>
</comment>
<evidence type="ECO:0000256" key="12">
    <source>
        <dbReference type="ARBA" id="ARBA00023211"/>
    </source>
</evidence>
<keyword evidence="9" id="KW-0067">ATP-binding</keyword>
<evidence type="ECO:0000256" key="6">
    <source>
        <dbReference type="ARBA" id="ARBA00022723"/>
    </source>
</evidence>
<dbReference type="GO" id="GO:0004594">
    <property type="term" value="F:pantothenate kinase activity"/>
    <property type="evidence" value="ECO:0007669"/>
    <property type="project" value="TreeGrafter"/>
</dbReference>
<dbReference type="Pfam" id="PF03630">
    <property type="entry name" value="Fumble"/>
    <property type="match status" value="1"/>
</dbReference>
<dbReference type="Proteomes" id="UP001159428">
    <property type="component" value="Unassembled WGS sequence"/>
</dbReference>
<gene>
    <name evidence="17" type="ORF">PMEA_00022792</name>
</gene>
<evidence type="ECO:0000256" key="8">
    <source>
        <dbReference type="ARBA" id="ARBA00022801"/>
    </source>
</evidence>
<dbReference type="Pfam" id="PF01937">
    <property type="entry name" value="ARMT1-like_dom"/>
    <property type="match status" value="1"/>
</dbReference>
<dbReference type="InterPro" id="IPR002791">
    <property type="entry name" value="ARMT1-like_metal-bd"/>
</dbReference>
<dbReference type="GO" id="GO:0046872">
    <property type="term" value="F:metal ion binding"/>
    <property type="evidence" value="ECO:0007669"/>
    <property type="project" value="UniProtKB-KW"/>
</dbReference>
<evidence type="ECO:0000256" key="5">
    <source>
        <dbReference type="ARBA" id="ARBA00022596"/>
    </source>
</evidence>
<dbReference type="CDD" id="cd24123">
    <property type="entry name" value="ASKHA_NBD_PanK-II_Pank4"/>
    <property type="match status" value="1"/>
</dbReference>
<reference evidence="17 18" key="1">
    <citation type="submission" date="2022-05" db="EMBL/GenBank/DDBJ databases">
        <authorList>
            <consortium name="Genoscope - CEA"/>
            <person name="William W."/>
        </authorList>
    </citation>
    <scope>NUCLEOTIDE SEQUENCE [LARGE SCALE GENOMIC DNA]</scope>
</reference>
<keyword evidence="5" id="KW-0533">Nickel</keyword>
<keyword evidence="12" id="KW-0464">Manganese</keyword>
<dbReference type="Gene3D" id="1.20.1700.10">
    <property type="entry name" value="AF1104-like"/>
    <property type="match status" value="1"/>
</dbReference>
<dbReference type="AlphaFoldDB" id="A0AAU9XEF2"/>
<evidence type="ECO:0000256" key="15">
    <source>
        <dbReference type="ARBA" id="ARBA00046055"/>
    </source>
</evidence>
<comment type="cofactor">
    <cofactor evidence="2">
        <name>Ni(2+)</name>
        <dbReference type="ChEBI" id="CHEBI:49786"/>
    </cofactor>
</comment>
<dbReference type="GO" id="GO:0016787">
    <property type="term" value="F:hydrolase activity"/>
    <property type="evidence" value="ECO:0007669"/>
    <property type="project" value="UniProtKB-KW"/>
</dbReference>
<dbReference type="Gene3D" id="1.10.285.20">
    <property type="entry name" value="Uncharacterised protein PF01937, DUF89, domain 2"/>
    <property type="match status" value="1"/>
</dbReference>
<keyword evidence="10" id="KW-0173">Coenzyme A biosynthesis</keyword>
<evidence type="ECO:0000256" key="4">
    <source>
        <dbReference type="ARBA" id="ARBA00019490"/>
    </source>
</evidence>
<dbReference type="PANTHER" id="PTHR12280">
    <property type="entry name" value="PANTOTHENATE KINASE"/>
    <property type="match status" value="1"/>
</dbReference>
<dbReference type="FunFam" id="3.30.420.40:FF:000067">
    <property type="entry name" value="Pantothenate kinase 4"/>
    <property type="match status" value="1"/>
</dbReference>
<name>A0AAU9XEF2_9CNID</name>
<dbReference type="NCBIfam" id="TIGR00555">
    <property type="entry name" value="panK_eukar"/>
    <property type="match status" value="1"/>
</dbReference>
<dbReference type="InterPro" id="IPR035073">
    <property type="entry name" value="At2g17340_3_helix_bundle"/>
</dbReference>
<dbReference type="InterPro" id="IPR043129">
    <property type="entry name" value="ATPase_NBD"/>
</dbReference>
<dbReference type="EMBL" id="CALNXJ010000041">
    <property type="protein sequence ID" value="CAH3146061.1"/>
    <property type="molecule type" value="Genomic_DNA"/>
</dbReference>
<comment type="subunit">
    <text evidence="3">Homodimer. Interacts with PKM.</text>
</comment>
<dbReference type="GO" id="GO:0005524">
    <property type="term" value="F:ATP binding"/>
    <property type="evidence" value="ECO:0007669"/>
    <property type="project" value="UniProtKB-KW"/>
</dbReference>
<evidence type="ECO:0000256" key="14">
    <source>
        <dbReference type="ARBA" id="ARBA00032948"/>
    </source>
</evidence>
<dbReference type="GO" id="GO:0015937">
    <property type="term" value="P:coenzyme A biosynthetic process"/>
    <property type="evidence" value="ECO:0007669"/>
    <property type="project" value="UniProtKB-KW"/>
</dbReference>
<evidence type="ECO:0000256" key="2">
    <source>
        <dbReference type="ARBA" id="ARBA00001967"/>
    </source>
</evidence>
<evidence type="ECO:0000259" key="16">
    <source>
        <dbReference type="Pfam" id="PF01937"/>
    </source>
</evidence>
<comment type="catalytic activity">
    <reaction evidence="13">
        <text>(R)-4'-phospho-S-sulfopantetheine + H2O = (R)-S-sulfopantetheine + phosphate</text>
        <dbReference type="Rhea" id="RHEA:68340"/>
        <dbReference type="ChEBI" id="CHEBI:15377"/>
        <dbReference type="ChEBI" id="CHEBI:43474"/>
        <dbReference type="ChEBI" id="CHEBI:177302"/>
        <dbReference type="ChEBI" id="CHEBI:177303"/>
    </reaction>
    <physiologicalReaction direction="left-to-right" evidence="13">
        <dbReference type="Rhea" id="RHEA:68341"/>
    </physiologicalReaction>
</comment>
<dbReference type="GO" id="GO:0005829">
    <property type="term" value="C:cytosol"/>
    <property type="evidence" value="ECO:0007669"/>
    <property type="project" value="TreeGrafter"/>
</dbReference>
<evidence type="ECO:0000256" key="1">
    <source>
        <dbReference type="ARBA" id="ARBA00001936"/>
    </source>
</evidence>